<evidence type="ECO:0000256" key="1">
    <source>
        <dbReference type="SAM" id="MobiDB-lite"/>
    </source>
</evidence>
<dbReference type="STRING" id="1367422.A0A178ZWA7"/>
<evidence type="ECO:0000259" key="2">
    <source>
        <dbReference type="Pfam" id="PF20233"/>
    </source>
</evidence>
<dbReference type="EMBL" id="LVYI01000001">
    <property type="protein sequence ID" value="OAP64079.1"/>
    <property type="molecule type" value="Genomic_DNA"/>
</dbReference>
<protein>
    <recommendedName>
        <fullName evidence="2">DUF6590 domain-containing protein</fullName>
    </recommendedName>
</protein>
<evidence type="ECO:0000313" key="3">
    <source>
        <dbReference type="EMBL" id="OAP64079.1"/>
    </source>
</evidence>
<evidence type="ECO:0000313" key="4">
    <source>
        <dbReference type="Proteomes" id="UP000078343"/>
    </source>
</evidence>
<sequence length="393" mass="44825">MAPAYGPYGVRDSSGDIYEEGAAFSQSTAPVTSPLANNCKEEVPISCRHLDEDLWQAILATTPQQPRDTRMLADKVHQKLPVIQDFQFLLEAVRCESLRQFDLRDTCIRLYLLVRSCGLSSPPYDKEESKAPFDTLWERYLKESNREVEDLVLQLRQMTTSVPTEEERDEIPLSLPLTEYQSRVQSARKGNDKSVRQQSSIEAKQNRPPSQKGGMKPGFCVRKSRWFCIGRVFTTLWHDNATGVKRHARDTGSITKGPYEQQIFSKVRRFAVVKMGHGFSWAIPINSYNSQGTTRKSFDDQDRQAHSIIYMKGTEPTLLTNEPPMMKTPIEVDGAGENKKLHEASRIRFDKVSTIEHNVKVDNVGRVSEASMPYFLSYWREQLEENQEPGVAL</sequence>
<name>A0A178ZWA7_9EURO</name>
<dbReference type="AlphaFoldDB" id="A0A178ZWA7"/>
<proteinExistence type="predicted"/>
<dbReference type="GeneID" id="30004221"/>
<dbReference type="OrthoDB" id="3559580at2759"/>
<dbReference type="Pfam" id="PF20233">
    <property type="entry name" value="DUF6590"/>
    <property type="match status" value="1"/>
</dbReference>
<dbReference type="InterPro" id="IPR046497">
    <property type="entry name" value="DUF6590"/>
</dbReference>
<feature type="compositionally biased region" description="Polar residues" evidence="1">
    <location>
        <begin position="196"/>
        <end position="209"/>
    </location>
</feature>
<dbReference type="PANTHER" id="PTHR35391">
    <property type="entry name" value="C2H2-TYPE DOMAIN-CONTAINING PROTEIN-RELATED"/>
    <property type="match status" value="1"/>
</dbReference>
<reference evidence="3 4" key="1">
    <citation type="submission" date="2016-04" db="EMBL/GenBank/DDBJ databases">
        <title>Draft genome of Fonsecaea erecta CBS 125763.</title>
        <authorList>
            <person name="Weiss V.A."/>
            <person name="Vicente V.A."/>
            <person name="Raittz R.T."/>
            <person name="Moreno L.F."/>
            <person name="De Souza E.M."/>
            <person name="Pedrosa F.O."/>
            <person name="Steffens M.B."/>
            <person name="Faoro H."/>
            <person name="Tadra-Sfeir M.Z."/>
            <person name="Najafzadeh M.J."/>
            <person name="Felipe M.S."/>
            <person name="Teixeira M."/>
            <person name="Sun J."/>
            <person name="Xi L."/>
            <person name="Gomes R."/>
            <person name="De Azevedo C.M."/>
            <person name="Salgado C.G."/>
            <person name="Da Silva M.B."/>
            <person name="Nascimento M.F."/>
            <person name="Queiroz-Telles F."/>
            <person name="Attili D.S."/>
            <person name="Gorbushina A."/>
        </authorList>
    </citation>
    <scope>NUCLEOTIDE SEQUENCE [LARGE SCALE GENOMIC DNA]</scope>
    <source>
        <strain evidence="3 4">CBS 125763</strain>
    </source>
</reference>
<gene>
    <name evidence="3" type="ORF">AYL99_00051</name>
</gene>
<dbReference type="RefSeq" id="XP_018697446.1">
    <property type="nucleotide sequence ID" value="XM_018831567.1"/>
</dbReference>
<dbReference type="PANTHER" id="PTHR35391:SF5">
    <property type="entry name" value="DUF6590 DOMAIN-CONTAINING PROTEIN"/>
    <property type="match status" value="1"/>
</dbReference>
<dbReference type="Proteomes" id="UP000078343">
    <property type="component" value="Unassembled WGS sequence"/>
</dbReference>
<organism evidence="3 4">
    <name type="scientific">Fonsecaea erecta</name>
    <dbReference type="NCBI Taxonomy" id="1367422"/>
    <lineage>
        <taxon>Eukaryota</taxon>
        <taxon>Fungi</taxon>
        <taxon>Dikarya</taxon>
        <taxon>Ascomycota</taxon>
        <taxon>Pezizomycotina</taxon>
        <taxon>Eurotiomycetes</taxon>
        <taxon>Chaetothyriomycetidae</taxon>
        <taxon>Chaetothyriales</taxon>
        <taxon>Herpotrichiellaceae</taxon>
        <taxon>Fonsecaea</taxon>
    </lineage>
</organism>
<feature type="region of interest" description="Disordered" evidence="1">
    <location>
        <begin position="186"/>
        <end position="217"/>
    </location>
</feature>
<feature type="domain" description="DUF6590" evidence="2">
    <location>
        <begin position="225"/>
        <end position="376"/>
    </location>
</feature>
<accession>A0A178ZWA7</accession>
<comment type="caution">
    <text evidence="3">The sequence shown here is derived from an EMBL/GenBank/DDBJ whole genome shotgun (WGS) entry which is preliminary data.</text>
</comment>
<keyword evidence="4" id="KW-1185">Reference proteome</keyword>